<evidence type="ECO:0000313" key="1">
    <source>
        <dbReference type="EMBL" id="KAI2663421.1"/>
    </source>
</evidence>
<organism evidence="1 2">
    <name type="scientific">Labeo rohita</name>
    <name type="common">Indian major carp</name>
    <name type="synonym">Cyprinus rohita</name>
    <dbReference type="NCBI Taxonomy" id="84645"/>
    <lineage>
        <taxon>Eukaryota</taxon>
        <taxon>Metazoa</taxon>
        <taxon>Chordata</taxon>
        <taxon>Craniata</taxon>
        <taxon>Vertebrata</taxon>
        <taxon>Euteleostomi</taxon>
        <taxon>Actinopterygii</taxon>
        <taxon>Neopterygii</taxon>
        <taxon>Teleostei</taxon>
        <taxon>Ostariophysi</taxon>
        <taxon>Cypriniformes</taxon>
        <taxon>Cyprinidae</taxon>
        <taxon>Labeoninae</taxon>
        <taxon>Labeonini</taxon>
        <taxon>Labeo</taxon>
    </lineage>
</organism>
<name>A0ABQ8MLG0_LABRO</name>
<sequence length="214" mass="24450">MKESVIIPMITRAQVCRELRRLRPSKAAGPDEVSPRLLKVCVLELGDLLQRIVILSLEQGRVLRLWKTSCIIPVLKKPRPGELNDYKPIALTSHIIKTMEWGQRGCENYICGFFQCLQHHPASAPQRETERDRSGLTPGGVDYLTGRPQYVQLRDCRSDTVKFADDTAIVGCIKNGQEEEYRKLIRDFVSWCDSNHLHLNTTKTKEMVVDFVAM</sequence>
<keyword evidence="2" id="KW-1185">Reference proteome</keyword>
<proteinExistence type="predicted"/>
<comment type="caution">
    <text evidence="1">The sequence shown here is derived from an EMBL/GenBank/DDBJ whole genome shotgun (WGS) entry which is preliminary data.</text>
</comment>
<dbReference type="PANTHER" id="PTHR47510">
    <property type="entry name" value="REVERSE TRANSCRIPTASE DOMAIN-CONTAINING PROTEIN"/>
    <property type="match status" value="1"/>
</dbReference>
<protein>
    <submittedName>
        <fullName evidence="1">Glucose-1-phosphate adenylyltransferase</fullName>
    </submittedName>
</protein>
<dbReference type="EMBL" id="JACTAM010000006">
    <property type="protein sequence ID" value="KAI2663421.1"/>
    <property type="molecule type" value="Genomic_DNA"/>
</dbReference>
<keyword evidence="1" id="KW-0548">Nucleotidyltransferase</keyword>
<reference evidence="1 2" key="1">
    <citation type="submission" date="2022-01" db="EMBL/GenBank/DDBJ databases">
        <title>A high-quality chromosome-level genome assembly of rohu carp, Labeo rohita.</title>
        <authorList>
            <person name="Arick M.A. II"/>
            <person name="Hsu C.-Y."/>
            <person name="Magbanua Z."/>
            <person name="Pechanova O."/>
            <person name="Grover C."/>
            <person name="Miller E."/>
            <person name="Thrash A."/>
            <person name="Ezzel L."/>
            <person name="Alam S."/>
            <person name="Benzie J."/>
            <person name="Hamilton M."/>
            <person name="Karsi A."/>
            <person name="Lawrence M.L."/>
            <person name="Peterson D.G."/>
        </authorList>
    </citation>
    <scope>NUCLEOTIDE SEQUENCE [LARGE SCALE GENOMIC DNA]</scope>
    <source>
        <strain evidence="2">BAU-BD-2019</strain>
        <tissue evidence="1">Blood</tissue>
    </source>
</reference>
<dbReference type="PANTHER" id="PTHR47510:SF3">
    <property type="entry name" value="ENDO_EXONUCLEASE_PHOSPHATASE DOMAIN-CONTAINING PROTEIN"/>
    <property type="match status" value="1"/>
</dbReference>
<dbReference type="GO" id="GO:0016779">
    <property type="term" value="F:nucleotidyltransferase activity"/>
    <property type="evidence" value="ECO:0007669"/>
    <property type="project" value="UniProtKB-KW"/>
</dbReference>
<keyword evidence="1" id="KW-0808">Transferase</keyword>
<accession>A0ABQ8MLG0</accession>
<evidence type="ECO:0000313" key="2">
    <source>
        <dbReference type="Proteomes" id="UP000830375"/>
    </source>
</evidence>
<dbReference type="Proteomes" id="UP000830375">
    <property type="component" value="Unassembled WGS sequence"/>
</dbReference>
<gene>
    <name evidence="1" type="ORF">H4Q32_011945</name>
</gene>